<dbReference type="Pfam" id="PF13020">
    <property type="entry name" value="NOV_C"/>
    <property type="match status" value="1"/>
</dbReference>
<gene>
    <name evidence="3" type="ORF">GCM10011389_01280</name>
</gene>
<dbReference type="Proteomes" id="UP000642571">
    <property type="component" value="Unassembled WGS sequence"/>
</dbReference>
<sequence length="334" mass="39043">MPLKLWERYSRREVHDIFDPFSNFVPQRGTWGLQGIVKIPERSNDFVFFVTIGHKEGNFKFREGIDENGILTWQSQPKQKLTDHKIKQFINHDHLVNNIYLFLRSNKINPETKKSEPYTYLGRLGYIKHDPNQEQPVHFTWQLLDWDLEEMKTHTNIEIIPAAITSKENHLQENSLTVTDKPNNSPKKNNLPLSNASIVDFAEENEKKQELGLKGELLVFQTEVNFLNINKREDLAQKVFHTSKEEGDGAGYDILSWTLDGQKKYIEVKTTRGGIKTPYYMSANEIKYTQDNASKYYLYRLYEYCDKNNNAKAYIIHGDISKICSLTPTQYKII</sequence>
<keyword evidence="4" id="KW-1185">Reference proteome</keyword>
<feature type="domain" description="Protein NO VEIN C-terminal" evidence="2">
    <location>
        <begin position="233"/>
        <end position="314"/>
    </location>
</feature>
<evidence type="ECO:0008006" key="5">
    <source>
        <dbReference type="Google" id="ProtNLM"/>
    </source>
</evidence>
<feature type="domain" description="DUF3427" evidence="1">
    <location>
        <begin position="3"/>
        <end position="143"/>
    </location>
</feature>
<protein>
    <recommendedName>
        <fullName evidence="5">Protein NO VEIN C-terminal domain-containing protein</fullName>
    </recommendedName>
</protein>
<dbReference type="Pfam" id="PF11907">
    <property type="entry name" value="DUF3427"/>
    <property type="match status" value="1"/>
</dbReference>
<proteinExistence type="predicted"/>
<name>A0ABQ1PIL9_9BACI</name>
<dbReference type="InterPro" id="IPR021835">
    <property type="entry name" value="DUF3427"/>
</dbReference>
<dbReference type="InterPro" id="IPR024975">
    <property type="entry name" value="NOV_C"/>
</dbReference>
<comment type="caution">
    <text evidence="3">The sequence shown here is derived from an EMBL/GenBank/DDBJ whole genome shotgun (WGS) entry which is preliminary data.</text>
</comment>
<evidence type="ECO:0000259" key="1">
    <source>
        <dbReference type="Pfam" id="PF11907"/>
    </source>
</evidence>
<dbReference type="EMBL" id="BMIN01000001">
    <property type="protein sequence ID" value="GGC97884.1"/>
    <property type="molecule type" value="Genomic_DNA"/>
</dbReference>
<accession>A0ABQ1PIL9</accession>
<reference evidence="4" key="1">
    <citation type="journal article" date="2019" name="Int. J. Syst. Evol. Microbiol.">
        <title>The Global Catalogue of Microorganisms (GCM) 10K type strain sequencing project: providing services to taxonomists for standard genome sequencing and annotation.</title>
        <authorList>
            <consortium name="The Broad Institute Genomics Platform"/>
            <consortium name="The Broad Institute Genome Sequencing Center for Infectious Disease"/>
            <person name="Wu L."/>
            <person name="Ma J."/>
        </authorList>
    </citation>
    <scope>NUCLEOTIDE SEQUENCE [LARGE SCALE GENOMIC DNA]</scope>
    <source>
        <strain evidence="4">CGMCC 1.15353</strain>
    </source>
</reference>
<evidence type="ECO:0000313" key="4">
    <source>
        <dbReference type="Proteomes" id="UP000642571"/>
    </source>
</evidence>
<evidence type="ECO:0000259" key="2">
    <source>
        <dbReference type="Pfam" id="PF13020"/>
    </source>
</evidence>
<evidence type="ECO:0000313" key="3">
    <source>
        <dbReference type="EMBL" id="GGC97884.1"/>
    </source>
</evidence>
<organism evidence="3 4">
    <name type="scientific">Pontibacillus salipaludis</name>
    <dbReference type="NCBI Taxonomy" id="1697394"/>
    <lineage>
        <taxon>Bacteria</taxon>
        <taxon>Bacillati</taxon>
        <taxon>Bacillota</taxon>
        <taxon>Bacilli</taxon>
        <taxon>Bacillales</taxon>
        <taxon>Bacillaceae</taxon>
        <taxon>Pontibacillus</taxon>
    </lineage>
</organism>